<dbReference type="PANTHER" id="PTHR11002">
    <property type="entry name" value="CARBONIC ANHYDRASE"/>
    <property type="match status" value="1"/>
</dbReference>
<comment type="similarity">
    <text evidence="1">Belongs to the beta-class carbonic anhydrase family.</text>
</comment>
<evidence type="ECO:0000313" key="3">
    <source>
        <dbReference type="EMBL" id="TRX22308.1"/>
    </source>
</evidence>
<evidence type="ECO:0000256" key="2">
    <source>
        <dbReference type="PIRSR" id="PIRSR601765-1"/>
    </source>
</evidence>
<dbReference type="SMART" id="SM00947">
    <property type="entry name" value="Pro_CA"/>
    <property type="match status" value="1"/>
</dbReference>
<dbReference type="InterPro" id="IPR001765">
    <property type="entry name" value="Carbonic_anhydrase"/>
</dbReference>
<dbReference type="CDD" id="cd03378">
    <property type="entry name" value="beta_CA_cladeC"/>
    <property type="match status" value="1"/>
</dbReference>
<evidence type="ECO:0000256" key="1">
    <source>
        <dbReference type="ARBA" id="ARBA00006217"/>
    </source>
</evidence>
<accession>A0A553CP04</accession>
<evidence type="ECO:0000313" key="4">
    <source>
        <dbReference type="Proteomes" id="UP000318585"/>
    </source>
</evidence>
<reference evidence="3 4" key="1">
    <citation type="submission" date="2019-07" db="EMBL/GenBank/DDBJ databases">
        <title>Novel species of Flavobacterium.</title>
        <authorList>
            <person name="Liu Q."/>
            <person name="Xin Y.-H."/>
        </authorList>
    </citation>
    <scope>NUCLEOTIDE SEQUENCE [LARGE SCALE GENOMIC DNA]</scope>
    <source>
        <strain evidence="3 4">LB3P56</strain>
    </source>
</reference>
<dbReference type="NCBIfam" id="NF011765">
    <property type="entry name" value="PRK15219.1"/>
    <property type="match status" value="1"/>
</dbReference>
<feature type="binding site" evidence="2">
    <location>
        <position position="156"/>
    </location>
    <ligand>
        <name>Zn(2+)</name>
        <dbReference type="ChEBI" id="CHEBI:29105"/>
    </ligand>
</feature>
<dbReference type="Pfam" id="PF00484">
    <property type="entry name" value="Pro_CA"/>
    <property type="match status" value="1"/>
</dbReference>
<dbReference type="GO" id="GO:0004089">
    <property type="term" value="F:carbonate dehydratase activity"/>
    <property type="evidence" value="ECO:0007669"/>
    <property type="project" value="InterPro"/>
</dbReference>
<name>A0A553CP04_9FLAO</name>
<dbReference type="PANTHER" id="PTHR11002:SF79">
    <property type="entry name" value="CARBONIC ANHYDRASE 2"/>
    <property type="match status" value="1"/>
</dbReference>
<proteinExistence type="inferred from homology"/>
<protein>
    <submittedName>
        <fullName evidence="3">Carbonic anhydrase</fullName>
    </submittedName>
</protein>
<dbReference type="OrthoDB" id="9797527at2"/>
<comment type="cofactor">
    <cofactor evidence="2">
        <name>Zn(2+)</name>
        <dbReference type="ChEBI" id="CHEBI:29105"/>
    </cofactor>
    <text evidence="2">Binds 1 zinc ion per subunit.</text>
</comment>
<dbReference type="GO" id="GO:0008270">
    <property type="term" value="F:zinc ion binding"/>
    <property type="evidence" value="ECO:0007669"/>
    <property type="project" value="InterPro"/>
</dbReference>
<organism evidence="3 4">
    <name type="scientific">Flavobacterium franklandianum</name>
    <dbReference type="NCBI Taxonomy" id="2594430"/>
    <lineage>
        <taxon>Bacteria</taxon>
        <taxon>Pseudomonadati</taxon>
        <taxon>Bacteroidota</taxon>
        <taxon>Flavobacteriia</taxon>
        <taxon>Flavobacteriales</taxon>
        <taxon>Flavobacteriaceae</taxon>
        <taxon>Flavobacterium</taxon>
    </lineage>
</organism>
<feature type="binding site" evidence="2">
    <location>
        <position position="100"/>
    </location>
    <ligand>
        <name>Zn(2+)</name>
        <dbReference type="ChEBI" id="CHEBI:29105"/>
    </ligand>
</feature>
<gene>
    <name evidence="3" type="ORF">FNW17_06075</name>
</gene>
<dbReference type="InterPro" id="IPR036874">
    <property type="entry name" value="Carbonic_anhydrase_sf"/>
</dbReference>
<dbReference type="AlphaFoldDB" id="A0A553CP04"/>
<feature type="binding site" evidence="2">
    <location>
        <position position="102"/>
    </location>
    <ligand>
        <name>Zn(2+)</name>
        <dbReference type="ChEBI" id="CHEBI:29105"/>
    </ligand>
</feature>
<keyword evidence="2" id="KW-0479">Metal-binding</keyword>
<feature type="binding site" evidence="2">
    <location>
        <position position="153"/>
    </location>
    <ligand>
        <name>Zn(2+)</name>
        <dbReference type="ChEBI" id="CHEBI:29105"/>
    </ligand>
</feature>
<keyword evidence="2" id="KW-0862">Zinc</keyword>
<dbReference type="Proteomes" id="UP000318585">
    <property type="component" value="Unassembled WGS sequence"/>
</dbReference>
<dbReference type="EMBL" id="VJZR01000003">
    <property type="protein sequence ID" value="TRX22308.1"/>
    <property type="molecule type" value="Genomic_DNA"/>
</dbReference>
<keyword evidence="4" id="KW-1185">Reference proteome</keyword>
<comment type="caution">
    <text evidence="3">The sequence shown here is derived from an EMBL/GenBank/DDBJ whole genome shotgun (WGS) entry which is preliminary data.</text>
</comment>
<dbReference type="Gene3D" id="3.40.1050.10">
    <property type="entry name" value="Carbonic anhydrase"/>
    <property type="match status" value="1"/>
</dbReference>
<dbReference type="PROSITE" id="PS51257">
    <property type="entry name" value="PROKAR_LIPOPROTEIN"/>
    <property type="match status" value="1"/>
</dbReference>
<sequence>MKRKLLPIIAIAIASLLVVSCYTGTKKLRDKSKAKNVVHINRHVMTKAEQASLLPEDVLQEFKNGNQRFNSGNVTQRDHSEEIRKAVTGGQFPKAIVLSCVDSRVPVEDVFDQGLGDVFVGRVAGNFVNTDLLGSMEFACKVSGAKLIIVMGHQHCGAIKGAIDDVHLGNITAMLKSIKPAIEMSQSFAGDKSSKNEEYIKTVNKNNIRNAVSQIRVKSDILKDMEDKGEIKIVGAYYSLLTGKLEFVE</sequence>
<dbReference type="SUPFAM" id="SSF53056">
    <property type="entry name" value="beta-carbonic anhydrase, cab"/>
    <property type="match status" value="1"/>
</dbReference>